<dbReference type="STRING" id="1856638.A9Q68_00505"/>
<dbReference type="Gene3D" id="3.30.70.330">
    <property type="match status" value="1"/>
</dbReference>
<evidence type="ECO:0000313" key="3">
    <source>
        <dbReference type="EMBL" id="OJF72056.1"/>
    </source>
</evidence>
<dbReference type="PANTHER" id="PTHR13633">
    <property type="entry name" value="MITOCHONDRIAL TRANSCRIPTION RESCUE FACTOR 1"/>
    <property type="match status" value="1"/>
</dbReference>
<dbReference type="SMART" id="SM00363">
    <property type="entry name" value="S4"/>
    <property type="match status" value="1"/>
</dbReference>
<dbReference type="RefSeq" id="WP_071792699.1">
    <property type="nucleotide sequence ID" value="NZ_LZDD01000001.1"/>
</dbReference>
<dbReference type="Gene3D" id="3.30.1370.160">
    <property type="match status" value="1"/>
</dbReference>
<feature type="domain" description="RNA-binding S4" evidence="2">
    <location>
        <begin position="184"/>
        <end position="241"/>
    </location>
</feature>
<dbReference type="Proteomes" id="UP000182015">
    <property type="component" value="Unassembled WGS sequence"/>
</dbReference>
<proteinExistence type="predicted"/>
<keyword evidence="4" id="KW-1185">Reference proteome</keyword>
<dbReference type="GO" id="GO:0003723">
    <property type="term" value="F:RNA binding"/>
    <property type="evidence" value="ECO:0007669"/>
    <property type="project" value="UniProtKB-KW"/>
</dbReference>
<accession>A0A1L8MMV4</accession>
<dbReference type="InterPro" id="IPR002942">
    <property type="entry name" value="S4_RNA-bd"/>
</dbReference>
<evidence type="ECO:0000259" key="2">
    <source>
        <dbReference type="SMART" id="SM00363"/>
    </source>
</evidence>
<keyword evidence="1" id="KW-0694">RNA-binding</keyword>
<reference evidence="4" key="1">
    <citation type="submission" date="2016-06" db="EMBL/GenBank/DDBJ databases">
        <authorList>
            <person name="de Vries S.P.W."/>
            <person name="Hadjirin N.F."/>
            <person name="Lay E.M."/>
            <person name="Zadoks R.N."/>
            <person name="Peacock S.J."/>
            <person name="Parkhill J."/>
            <person name="Grant A.J."/>
            <person name="Mcdougall S."/>
            <person name="Holmes M.A."/>
        </authorList>
    </citation>
    <scope>NUCLEOTIDE SEQUENCE [LARGE SCALE GENOMIC DNA]</scope>
    <source>
        <strain evidence="4">NZ1587</strain>
    </source>
</reference>
<dbReference type="OrthoDB" id="9812787at2"/>
<sequence>MTSKDIKQHFHPSESPFIEKINDIINRVENNYTYYLTDFLNPRQIEIVKILVASSQLLAFSSSDYFQTEYGRMIIAPDYYQLDESDFDIALVEIIYNPKFNKIKHSQILGALIHELGIQRSLLGDILVEEGYAQVLTTKAMVTYLLNHINKIARASVNLKEISISQLIKPTVDEILLDVTLSSLRLDRLIATVFKLSRSQAIKLIESEKVKVNYRIIDKTSETLNLDDLVSVRGFGRFKLISDNGLTKNGKYKLTLSKTMQK</sequence>
<dbReference type="Pfam" id="PF21278">
    <property type="entry name" value="YlmH_1st"/>
    <property type="match status" value="1"/>
</dbReference>
<dbReference type="Pfam" id="PF01479">
    <property type="entry name" value="S4"/>
    <property type="match status" value="1"/>
</dbReference>
<dbReference type="SUPFAM" id="SSF55174">
    <property type="entry name" value="Alpha-L RNA-binding motif"/>
    <property type="match status" value="1"/>
</dbReference>
<evidence type="ECO:0000313" key="4">
    <source>
        <dbReference type="Proteomes" id="UP000182015"/>
    </source>
</evidence>
<dbReference type="CDD" id="cd00165">
    <property type="entry name" value="S4"/>
    <property type="match status" value="1"/>
</dbReference>
<dbReference type="AlphaFoldDB" id="A0A1L8MMV4"/>
<evidence type="ECO:0000256" key="1">
    <source>
        <dbReference type="PROSITE-ProRule" id="PRU00182"/>
    </source>
</evidence>
<comment type="caution">
    <text evidence="3">The sequence shown here is derived from an EMBL/GenBank/DDBJ whole genome shotgun (WGS) entry which is preliminary data.</text>
</comment>
<gene>
    <name evidence="3" type="ORF">A9Q68_00505</name>
</gene>
<dbReference type="Gene3D" id="3.10.290.10">
    <property type="entry name" value="RNA-binding S4 domain"/>
    <property type="match status" value="1"/>
</dbReference>
<dbReference type="PANTHER" id="PTHR13633:SF3">
    <property type="entry name" value="MITOCHONDRIAL TRANSCRIPTION RESCUE FACTOR 1"/>
    <property type="match status" value="1"/>
</dbReference>
<name>A0A1L8MMV4_9STRE</name>
<dbReference type="InterPro" id="IPR048443">
    <property type="entry name" value="RqcP2_N"/>
</dbReference>
<dbReference type="InterPro" id="IPR036986">
    <property type="entry name" value="S4_RNA-bd_sf"/>
</dbReference>
<protein>
    <submittedName>
        <fullName evidence="3">RNA-binding protein</fullName>
    </submittedName>
</protein>
<dbReference type="PROSITE" id="PS50889">
    <property type="entry name" value="S4"/>
    <property type="match status" value="1"/>
</dbReference>
<dbReference type="InterPro" id="IPR040591">
    <property type="entry name" value="RqcP2_RBD"/>
</dbReference>
<dbReference type="InterPro" id="IPR012677">
    <property type="entry name" value="Nucleotide-bd_a/b_plait_sf"/>
</dbReference>
<dbReference type="Pfam" id="PF17774">
    <property type="entry name" value="YlmH_RBD"/>
    <property type="match status" value="1"/>
</dbReference>
<organism evidence="3 4">
    <name type="scientific">Streptococcus bovimastitidis</name>
    <dbReference type="NCBI Taxonomy" id="1856638"/>
    <lineage>
        <taxon>Bacteria</taxon>
        <taxon>Bacillati</taxon>
        <taxon>Bacillota</taxon>
        <taxon>Bacilli</taxon>
        <taxon>Lactobacillales</taxon>
        <taxon>Streptococcaceae</taxon>
        <taxon>Streptococcus</taxon>
    </lineage>
</organism>
<dbReference type="EMBL" id="LZDD01000001">
    <property type="protein sequence ID" value="OJF72056.1"/>
    <property type="molecule type" value="Genomic_DNA"/>
</dbReference>